<dbReference type="AlphaFoldDB" id="A0AAQ3RUS7"/>
<comment type="similarity">
    <text evidence="1">Belongs to the LOR family.</text>
</comment>
<keyword evidence="4" id="KW-1185">Reference proteome</keyword>
<dbReference type="InterPro" id="IPR007612">
    <property type="entry name" value="LOR"/>
</dbReference>
<feature type="region of interest" description="Disordered" evidence="2">
    <location>
        <begin position="166"/>
        <end position="193"/>
    </location>
</feature>
<proteinExistence type="inferred from homology"/>
<evidence type="ECO:0000313" key="4">
    <source>
        <dbReference type="Proteomes" id="UP001374535"/>
    </source>
</evidence>
<dbReference type="PANTHER" id="PTHR31087">
    <property type="match status" value="1"/>
</dbReference>
<evidence type="ECO:0000313" key="3">
    <source>
        <dbReference type="EMBL" id="WVZ05161.1"/>
    </source>
</evidence>
<dbReference type="EMBL" id="CP144695">
    <property type="protein sequence ID" value="WVZ05161.1"/>
    <property type="molecule type" value="Genomic_DNA"/>
</dbReference>
<gene>
    <name evidence="3" type="ORF">V8G54_018507</name>
</gene>
<dbReference type="Gene3D" id="2.40.160.200">
    <property type="entry name" value="LURP1-related"/>
    <property type="match status" value="1"/>
</dbReference>
<dbReference type="SUPFAM" id="SSF54518">
    <property type="entry name" value="Tubby C-terminal domain-like"/>
    <property type="match status" value="1"/>
</dbReference>
<organism evidence="3 4">
    <name type="scientific">Vigna mungo</name>
    <name type="common">Black gram</name>
    <name type="synonym">Phaseolus mungo</name>
    <dbReference type="NCBI Taxonomy" id="3915"/>
    <lineage>
        <taxon>Eukaryota</taxon>
        <taxon>Viridiplantae</taxon>
        <taxon>Streptophyta</taxon>
        <taxon>Embryophyta</taxon>
        <taxon>Tracheophyta</taxon>
        <taxon>Spermatophyta</taxon>
        <taxon>Magnoliopsida</taxon>
        <taxon>eudicotyledons</taxon>
        <taxon>Gunneridae</taxon>
        <taxon>Pentapetalae</taxon>
        <taxon>rosids</taxon>
        <taxon>fabids</taxon>
        <taxon>Fabales</taxon>
        <taxon>Fabaceae</taxon>
        <taxon>Papilionoideae</taxon>
        <taxon>50 kb inversion clade</taxon>
        <taxon>NPAAA clade</taxon>
        <taxon>indigoferoid/millettioid clade</taxon>
        <taxon>Phaseoleae</taxon>
        <taxon>Vigna</taxon>
    </lineage>
</organism>
<feature type="compositionally biased region" description="Low complexity" evidence="2">
    <location>
        <begin position="181"/>
        <end position="193"/>
    </location>
</feature>
<dbReference type="InterPro" id="IPR025659">
    <property type="entry name" value="Tubby-like_C"/>
</dbReference>
<dbReference type="InterPro" id="IPR038595">
    <property type="entry name" value="LOR_sf"/>
</dbReference>
<dbReference type="PANTHER" id="PTHR31087:SF58">
    <property type="entry name" value="OS07G0230700 PROTEIN"/>
    <property type="match status" value="1"/>
</dbReference>
<dbReference type="Pfam" id="PF04525">
    <property type="entry name" value="LOR"/>
    <property type="match status" value="1"/>
</dbReference>
<name>A0AAQ3RUS7_VIGMU</name>
<accession>A0AAQ3RUS7</accession>
<reference evidence="3 4" key="1">
    <citation type="journal article" date="2023" name="Life. Sci Alliance">
        <title>Evolutionary insights into 3D genome organization and epigenetic landscape of Vigna mungo.</title>
        <authorList>
            <person name="Junaid A."/>
            <person name="Singh B."/>
            <person name="Bhatia S."/>
        </authorList>
    </citation>
    <scope>NUCLEOTIDE SEQUENCE [LARGE SCALE GENOMIC DNA]</scope>
    <source>
        <strain evidence="3">Urdbean</strain>
    </source>
</reference>
<evidence type="ECO:0000256" key="1">
    <source>
        <dbReference type="ARBA" id="ARBA00005437"/>
    </source>
</evidence>
<evidence type="ECO:0000256" key="2">
    <source>
        <dbReference type="SAM" id="MobiDB-lite"/>
    </source>
</evidence>
<protein>
    <submittedName>
        <fullName evidence="3">Uncharacterized protein</fullName>
    </submittedName>
</protein>
<dbReference type="Proteomes" id="UP001374535">
    <property type="component" value="Chromosome 6"/>
</dbReference>
<sequence length="453" mass="51509">MIIQHECQQRHPSSSMETNPFINVIFGKGRGHPQQGGTKPTRICEFYGRLGHTIDLCFQKNNINPTKCTHCDRVVHSSDVCYTKFGYPPGHPKYPRKPCPFNNRNTFGNSGATAGGNVNNVTASSYLDVAPTLIHEGERKDVSTLGQGLHITTAQFQQLMSLLNKASRSGGGNSEIPSRANLSHSNPNQSHNSSLGNRYHYCIFAIAYKFQEDASWFRETPDQSPMAHRFVTDERFCHPHRLSIQINTESGIAYNQNNNDRLFYIRNTSLSPHNRRVLYEDNRNPIVSFYSKIMRPQGRCKVFRGARRDPTQFLFSVKKVNRSNTPSDTTMLNVFRAENIEERRNDFTVVIFGNRNSCTVYAGESISDDAIVAQMTNTGFFIVDVNPNIDYAFIVALIMIVKDIRCSTESITDIAFRALQRVEDWWSTFFVHSGCFVSRSRRLPVEEKTTYIT</sequence>